<name>A0A5B7HM42_PORTR</name>
<sequence length="96" mass="10668">MPGPSVCTSDINKQHRALECLCRKHKHGGCEALEGGADLIPFKAFMTFARCIKAPRHDVVWPFPHSCRCPALSLSRPLNLGCVFSPHSGLMSEFRY</sequence>
<protein>
    <submittedName>
        <fullName evidence="1">Uncharacterized protein</fullName>
    </submittedName>
</protein>
<reference evidence="1 2" key="1">
    <citation type="submission" date="2019-05" db="EMBL/GenBank/DDBJ databases">
        <title>Another draft genome of Portunus trituberculatus and its Hox gene families provides insights of decapod evolution.</title>
        <authorList>
            <person name="Jeong J.-H."/>
            <person name="Song I."/>
            <person name="Kim S."/>
            <person name="Choi T."/>
            <person name="Kim D."/>
            <person name="Ryu S."/>
            <person name="Kim W."/>
        </authorList>
    </citation>
    <scope>NUCLEOTIDE SEQUENCE [LARGE SCALE GENOMIC DNA]</scope>
    <source>
        <tissue evidence="1">Muscle</tissue>
    </source>
</reference>
<evidence type="ECO:0000313" key="2">
    <source>
        <dbReference type="Proteomes" id="UP000324222"/>
    </source>
</evidence>
<organism evidence="1 2">
    <name type="scientific">Portunus trituberculatus</name>
    <name type="common">Swimming crab</name>
    <name type="synonym">Neptunus trituberculatus</name>
    <dbReference type="NCBI Taxonomy" id="210409"/>
    <lineage>
        <taxon>Eukaryota</taxon>
        <taxon>Metazoa</taxon>
        <taxon>Ecdysozoa</taxon>
        <taxon>Arthropoda</taxon>
        <taxon>Crustacea</taxon>
        <taxon>Multicrustacea</taxon>
        <taxon>Malacostraca</taxon>
        <taxon>Eumalacostraca</taxon>
        <taxon>Eucarida</taxon>
        <taxon>Decapoda</taxon>
        <taxon>Pleocyemata</taxon>
        <taxon>Brachyura</taxon>
        <taxon>Eubrachyura</taxon>
        <taxon>Portunoidea</taxon>
        <taxon>Portunidae</taxon>
        <taxon>Portuninae</taxon>
        <taxon>Portunus</taxon>
    </lineage>
</organism>
<dbReference type="AlphaFoldDB" id="A0A5B7HM42"/>
<comment type="caution">
    <text evidence="1">The sequence shown here is derived from an EMBL/GenBank/DDBJ whole genome shotgun (WGS) entry which is preliminary data.</text>
</comment>
<accession>A0A5B7HM42</accession>
<evidence type="ECO:0000313" key="1">
    <source>
        <dbReference type="EMBL" id="MPC70839.1"/>
    </source>
</evidence>
<proteinExistence type="predicted"/>
<dbReference type="Proteomes" id="UP000324222">
    <property type="component" value="Unassembled WGS sequence"/>
</dbReference>
<gene>
    <name evidence="1" type="ORF">E2C01_065101</name>
</gene>
<keyword evidence="2" id="KW-1185">Reference proteome</keyword>
<dbReference type="EMBL" id="VSRR010031816">
    <property type="protein sequence ID" value="MPC70839.1"/>
    <property type="molecule type" value="Genomic_DNA"/>
</dbReference>